<organism evidence="2 3">
    <name type="scientific">Mucilaginibacter mallensis</name>
    <dbReference type="NCBI Taxonomy" id="652787"/>
    <lineage>
        <taxon>Bacteria</taxon>
        <taxon>Pseudomonadati</taxon>
        <taxon>Bacteroidota</taxon>
        <taxon>Sphingobacteriia</taxon>
        <taxon>Sphingobacteriales</taxon>
        <taxon>Sphingobacteriaceae</taxon>
        <taxon>Mucilaginibacter</taxon>
    </lineage>
</organism>
<evidence type="ECO:0000313" key="3">
    <source>
        <dbReference type="Proteomes" id="UP000199679"/>
    </source>
</evidence>
<accession>A0A1H2AHA1</accession>
<keyword evidence="1" id="KW-0732">Signal</keyword>
<evidence type="ECO:0000313" key="2">
    <source>
        <dbReference type="EMBL" id="SDT45363.1"/>
    </source>
</evidence>
<dbReference type="OrthoDB" id="9839560at2"/>
<dbReference type="AlphaFoldDB" id="A0A1H2AHA1"/>
<dbReference type="RefSeq" id="WP_091375835.1">
    <property type="nucleotide sequence ID" value="NZ_LT629740.1"/>
</dbReference>
<evidence type="ECO:0000256" key="1">
    <source>
        <dbReference type="SAM" id="SignalP"/>
    </source>
</evidence>
<proteinExistence type="predicted"/>
<gene>
    <name evidence="2" type="ORF">SAMN05216490_3539</name>
</gene>
<name>A0A1H2AHA1_MUCMA</name>
<dbReference type="STRING" id="652787.SAMN05216490_3539"/>
<dbReference type="Proteomes" id="UP000199679">
    <property type="component" value="Chromosome I"/>
</dbReference>
<evidence type="ECO:0008006" key="4">
    <source>
        <dbReference type="Google" id="ProtNLM"/>
    </source>
</evidence>
<keyword evidence="3" id="KW-1185">Reference proteome</keyword>
<feature type="signal peptide" evidence="1">
    <location>
        <begin position="1"/>
        <end position="21"/>
    </location>
</feature>
<feature type="chain" id="PRO_5009268847" description="Lipocalin-like domain-containing protein" evidence="1">
    <location>
        <begin position="22"/>
        <end position="191"/>
    </location>
</feature>
<protein>
    <recommendedName>
        <fullName evidence="4">Lipocalin-like domain-containing protein</fullName>
    </recommendedName>
</protein>
<dbReference type="EMBL" id="LT629740">
    <property type="protein sequence ID" value="SDT45363.1"/>
    <property type="molecule type" value="Genomic_DNA"/>
</dbReference>
<reference evidence="2 3" key="1">
    <citation type="submission" date="2016-10" db="EMBL/GenBank/DDBJ databases">
        <authorList>
            <person name="de Groot N.N."/>
        </authorList>
    </citation>
    <scope>NUCLEOTIDE SEQUENCE [LARGE SCALE GENOMIC DNA]</scope>
    <source>
        <strain evidence="2 3">MP1X4</strain>
    </source>
</reference>
<sequence length="191" mass="20468">MVRNTFVLVLAGLLLCFCACKKDSSIQVNPAPDSLKIKQTLIVGEWTLQKQTLVSYVNNVLITDTTCVASDSVHSIAKFNNDSTFKSTSNALVTSGSLPSAISASVGGTYSFSKTTFNLTPTVTGLDFSVTGTLSTGIITSLPTLTTITHTVTIISISSTSLAFHTVDIYTETYNGTSNAYEKIQNFYYSK</sequence>